<organism evidence="2 3">
    <name type="scientific">Spirosoma agri</name>
    <dbReference type="NCBI Taxonomy" id="1987381"/>
    <lineage>
        <taxon>Bacteria</taxon>
        <taxon>Pseudomonadati</taxon>
        <taxon>Bacteroidota</taxon>
        <taxon>Cytophagia</taxon>
        <taxon>Cytophagales</taxon>
        <taxon>Cytophagaceae</taxon>
        <taxon>Spirosoma</taxon>
    </lineage>
</organism>
<protein>
    <submittedName>
        <fullName evidence="2">Uncharacterized protein</fullName>
    </submittedName>
</protein>
<dbReference type="RefSeq" id="WP_164043541.1">
    <property type="nucleotide sequence ID" value="NZ_JAAGNZ010000003.1"/>
</dbReference>
<reference evidence="2 3" key="1">
    <citation type="submission" date="2020-02" db="EMBL/GenBank/DDBJ databases">
        <title>Draft genome sequence of two Spirosoma agri KCTC 52727 and Spirosoma terrae KCTC 52035.</title>
        <authorList>
            <person name="Rojas J."/>
            <person name="Ambika Manirajan B."/>
            <person name="Ratering S."/>
            <person name="Suarez C."/>
            <person name="Schnell S."/>
        </authorList>
    </citation>
    <scope>NUCLEOTIDE SEQUENCE [LARGE SCALE GENOMIC DNA]</scope>
    <source>
        <strain evidence="2 3">KCTC 52727</strain>
    </source>
</reference>
<evidence type="ECO:0000313" key="3">
    <source>
        <dbReference type="Proteomes" id="UP000477386"/>
    </source>
</evidence>
<evidence type="ECO:0000313" key="2">
    <source>
        <dbReference type="EMBL" id="NEU70240.1"/>
    </source>
</evidence>
<comment type="caution">
    <text evidence="2">The sequence shown here is derived from an EMBL/GenBank/DDBJ whole genome shotgun (WGS) entry which is preliminary data.</text>
</comment>
<accession>A0A6M0IPD5</accession>
<gene>
    <name evidence="2" type="ORF">GK091_25405</name>
</gene>
<name>A0A6M0IPD5_9BACT</name>
<keyword evidence="1" id="KW-1133">Transmembrane helix</keyword>
<keyword evidence="3" id="KW-1185">Reference proteome</keyword>
<sequence>MLDWTVADNTIFPTALIATSLLSLASKSRVERILYRTRPFFKNQTMTGGSWHHFAHLHPLRQYFPVNIDDMVYVSNFIR</sequence>
<feature type="transmembrane region" description="Helical" evidence="1">
    <location>
        <begin position="6"/>
        <end position="26"/>
    </location>
</feature>
<dbReference type="EMBL" id="JAAGNZ010000003">
    <property type="protein sequence ID" value="NEU70240.1"/>
    <property type="molecule type" value="Genomic_DNA"/>
</dbReference>
<evidence type="ECO:0000256" key="1">
    <source>
        <dbReference type="SAM" id="Phobius"/>
    </source>
</evidence>
<proteinExistence type="predicted"/>
<dbReference type="Proteomes" id="UP000477386">
    <property type="component" value="Unassembled WGS sequence"/>
</dbReference>
<dbReference type="AlphaFoldDB" id="A0A6M0IPD5"/>
<keyword evidence="1" id="KW-0812">Transmembrane</keyword>
<keyword evidence="1" id="KW-0472">Membrane</keyword>